<dbReference type="GO" id="GO:0009435">
    <property type="term" value="P:NAD+ biosynthetic process"/>
    <property type="evidence" value="ECO:0007669"/>
    <property type="project" value="UniProtKB-UniPathway"/>
</dbReference>
<evidence type="ECO:0000256" key="8">
    <source>
        <dbReference type="ARBA" id="ARBA00022840"/>
    </source>
</evidence>
<evidence type="ECO:0000256" key="2">
    <source>
        <dbReference type="ARBA" id="ARBA00005019"/>
    </source>
</evidence>
<evidence type="ECO:0000256" key="3">
    <source>
        <dbReference type="ARBA" id="ARBA00012389"/>
    </source>
</evidence>
<evidence type="ECO:0000256" key="5">
    <source>
        <dbReference type="ARBA" id="ARBA00022679"/>
    </source>
</evidence>
<sequence length="208" mass="23693">MIRIAVGGSSANPPQIGHANLLQGLIDSGEFEKIVWIPCGKRNDKAGYAEARHRLEMTKIMLECLKPRQGVTIELREDDVWRTNTPTITWLERIKAENEGAEVWWFTGADTVTPEVDNRCEVERCWHRGGELIRNWPLLIVPRPGYKLPAFTNSYWNKFIRVKKLQTKLMDVSSTLLRTKLARGEAISDLTLPGIENYISSNSLYAVN</sequence>
<evidence type="ECO:0000313" key="13">
    <source>
        <dbReference type="Proteomes" id="UP000176682"/>
    </source>
</evidence>
<comment type="pathway">
    <text evidence="2">Cofactor biosynthesis; NAD(+) biosynthesis; deamido-NAD(+) from nicotinate D-ribonucleotide: step 1/1.</text>
</comment>
<name>A0A1F5FIV2_9BACT</name>
<accession>A0A1F5FIV2</accession>
<dbReference type="Proteomes" id="UP000176682">
    <property type="component" value="Unassembled WGS sequence"/>
</dbReference>
<keyword evidence="7" id="KW-0547">Nucleotide-binding</keyword>
<comment type="function">
    <text evidence="1">Catalyzes the reversible adenylation of nicotinate mononucleotide (NaMN) to nicotinic acid adenine dinucleotide (NaAD).</text>
</comment>
<evidence type="ECO:0000256" key="7">
    <source>
        <dbReference type="ARBA" id="ARBA00022741"/>
    </source>
</evidence>
<gene>
    <name evidence="12" type="ORF">A2368_03415</name>
</gene>
<dbReference type="CDD" id="cd02165">
    <property type="entry name" value="NMNAT"/>
    <property type="match status" value="1"/>
</dbReference>
<dbReference type="GO" id="GO:0005524">
    <property type="term" value="F:ATP binding"/>
    <property type="evidence" value="ECO:0007669"/>
    <property type="project" value="UniProtKB-KW"/>
</dbReference>
<keyword evidence="5" id="KW-0808">Transferase</keyword>
<reference evidence="12 13" key="1">
    <citation type="journal article" date="2016" name="Nat. Commun.">
        <title>Thousands of microbial genomes shed light on interconnected biogeochemical processes in an aquifer system.</title>
        <authorList>
            <person name="Anantharaman K."/>
            <person name="Brown C.T."/>
            <person name="Hug L.A."/>
            <person name="Sharon I."/>
            <person name="Castelle C.J."/>
            <person name="Probst A.J."/>
            <person name="Thomas B.C."/>
            <person name="Singh A."/>
            <person name="Wilkins M.J."/>
            <person name="Karaoz U."/>
            <person name="Brodie E.L."/>
            <person name="Williams K.H."/>
            <person name="Hubbard S.S."/>
            <person name="Banfield J.F."/>
        </authorList>
    </citation>
    <scope>NUCLEOTIDE SEQUENCE [LARGE SCALE GENOMIC DNA]</scope>
</reference>
<evidence type="ECO:0000256" key="10">
    <source>
        <dbReference type="ARBA" id="ARBA00048721"/>
    </source>
</evidence>
<dbReference type="Gene3D" id="3.40.50.620">
    <property type="entry name" value="HUPs"/>
    <property type="match status" value="1"/>
</dbReference>
<evidence type="ECO:0000259" key="11">
    <source>
        <dbReference type="Pfam" id="PF01467"/>
    </source>
</evidence>
<evidence type="ECO:0000256" key="9">
    <source>
        <dbReference type="ARBA" id="ARBA00023027"/>
    </source>
</evidence>
<dbReference type="Pfam" id="PF01467">
    <property type="entry name" value="CTP_transf_like"/>
    <property type="match status" value="1"/>
</dbReference>
<dbReference type="SUPFAM" id="SSF52374">
    <property type="entry name" value="Nucleotidylyl transferase"/>
    <property type="match status" value="1"/>
</dbReference>
<keyword evidence="9" id="KW-0520">NAD</keyword>
<dbReference type="PANTHER" id="PTHR39321">
    <property type="entry name" value="NICOTINATE-NUCLEOTIDE ADENYLYLTRANSFERASE-RELATED"/>
    <property type="match status" value="1"/>
</dbReference>
<evidence type="ECO:0000313" key="12">
    <source>
        <dbReference type="EMBL" id="OGD79464.1"/>
    </source>
</evidence>
<dbReference type="InterPro" id="IPR014729">
    <property type="entry name" value="Rossmann-like_a/b/a_fold"/>
</dbReference>
<dbReference type="UniPathway" id="UPA00253">
    <property type="reaction ID" value="UER00332"/>
</dbReference>
<proteinExistence type="predicted"/>
<organism evidence="12 13">
    <name type="scientific">Candidatus Collierbacteria bacterium RIFOXYB1_FULL_49_13</name>
    <dbReference type="NCBI Taxonomy" id="1817728"/>
    <lineage>
        <taxon>Bacteria</taxon>
        <taxon>Candidatus Collieribacteriota</taxon>
    </lineage>
</organism>
<comment type="caution">
    <text evidence="12">The sequence shown here is derived from an EMBL/GenBank/DDBJ whole genome shotgun (WGS) entry which is preliminary data.</text>
</comment>
<dbReference type="AlphaFoldDB" id="A0A1F5FIV2"/>
<protein>
    <recommendedName>
        <fullName evidence="3">nicotinate-nucleotide adenylyltransferase</fullName>
        <ecNumber evidence="3">2.7.7.18</ecNumber>
    </recommendedName>
</protein>
<dbReference type="EC" id="2.7.7.18" evidence="3"/>
<feature type="domain" description="Cytidyltransferase-like" evidence="11">
    <location>
        <begin position="10"/>
        <end position="179"/>
    </location>
</feature>
<evidence type="ECO:0000256" key="1">
    <source>
        <dbReference type="ARBA" id="ARBA00002324"/>
    </source>
</evidence>
<keyword evidence="4" id="KW-0662">Pyridine nucleotide biosynthesis</keyword>
<keyword evidence="8" id="KW-0067">ATP-binding</keyword>
<evidence type="ECO:0000256" key="6">
    <source>
        <dbReference type="ARBA" id="ARBA00022695"/>
    </source>
</evidence>
<dbReference type="GO" id="GO:0004515">
    <property type="term" value="F:nicotinate-nucleotide adenylyltransferase activity"/>
    <property type="evidence" value="ECO:0007669"/>
    <property type="project" value="UniProtKB-EC"/>
</dbReference>
<comment type="catalytic activity">
    <reaction evidence="10">
        <text>nicotinate beta-D-ribonucleotide + ATP + H(+) = deamido-NAD(+) + diphosphate</text>
        <dbReference type="Rhea" id="RHEA:22860"/>
        <dbReference type="ChEBI" id="CHEBI:15378"/>
        <dbReference type="ChEBI" id="CHEBI:30616"/>
        <dbReference type="ChEBI" id="CHEBI:33019"/>
        <dbReference type="ChEBI" id="CHEBI:57502"/>
        <dbReference type="ChEBI" id="CHEBI:58437"/>
        <dbReference type="EC" id="2.7.7.18"/>
    </reaction>
</comment>
<evidence type="ECO:0000256" key="4">
    <source>
        <dbReference type="ARBA" id="ARBA00022642"/>
    </source>
</evidence>
<dbReference type="InterPro" id="IPR004821">
    <property type="entry name" value="Cyt_trans-like"/>
</dbReference>
<dbReference type="PANTHER" id="PTHR39321:SF3">
    <property type="entry name" value="PHOSPHOPANTETHEINE ADENYLYLTRANSFERASE"/>
    <property type="match status" value="1"/>
</dbReference>
<dbReference type="InterPro" id="IPR005248">
    <property type="entry name" value="NadD/NMNAT"/>
</dbReference>
<dbReference type="EMBL" id="MFAM01000020">
    <property type="protein sequence ID" value="OGD79464.1"/>
    <property type="molecule type" value="Genomic_DNA"/>
</dbReference>
<keyword evidence="6" id="KW-0548">Nucleotidyltransferase</keyword>